<evidence type="ECO:0000256" key="3">
    <source>
        <dbReference type="ARBA" id="ARBA00022692"/>
    </source>
</evidence>
<comment type="similarity">
    <text evidence="2">Belongs to the XK family.</text>
</comment>
<evidence type="ECO:0000256" key="4">
    <source>
        <dbReference type="ARBA" id="ARBA00022989"/>
    </source>
</evidence>
<evidence type="ECO:0000256" key="5">
    <source>
        <dbReference type="ARBA" id="ARBA00023136"/>
    </source>
</evidence>
<accession>A0ABQ6MKB3</accession>
<feature type="transmembrane region" description="Helical" evidence="6">
    <location>
        <begin position="1157"/>
        <end position="1176"/>
    </location>
</feature>
<dbReference type="PANTHER" id="PTHR19308:SF14">
    <property type="entry name" value="START DOMAIN-CONTAINING PROTEIN"/>
    <property type="match status" value="1"/>
</dbReference>
<keyword evidence="3 6" id="KW-0812">Transmembrane</keyword>
<feature type="transmembrane region" description="Helical" evidence="6">
    <location>
        <begin position="1097"/>
        <end position="1123"/>
    </location>
</feature>
<proteinExistence type="inferred from homology"/>
<dbReference type="Gene3D" id="3.30.530.20">
    <property type="match status" value="3"/>
</dbReference>
<evidence type="ECO:0000256" key="6">
    <source>
        <dbReference type="SAM" id="Phobius"/>
    </source>
</evidence>
<sequence length="1374" mass="153122">MEYEEKAWRRISGTIKSPVAYWRATETEESAWGKAEGDVDVSAARVLAYLWHLMGYHRTSRKATNDLLHMSVDVPNSHSMFQLVEVKIPLLANRVWACKWTWRREANGDFVVALTSIKDLSWSSERTNMLGLIDRHKSSKKAVLSELRGCYRIRKVTADVCKVTLVGQANLGGKVPKKVMSFLITNTMDIVKMTQEKYERSGKDVDAELRRAFPKPRFGEFQEDQERVVARCQGLEASSNTDEAEESPWVKLDSQSLTGLWMRHTPAKVGERSIATGKAMCVLDTSAFSAATTYFMALSRLNMRLSASLGHPARLLVSQVSAHDFTWATIKKAPFPFHDRELVARQVFLKDAAGSFVVAFEPPMEAIVVDYGKNMRAVRGRATGYIKFTPAGNAQCKLELYQRVDLGGRLPAWVVNRDFKQALVPAMNLRDLFQRDDDIDASDRGALATTIRSNGQVYEPHEDEIMARVQDKLGSLDGSPFEELDSPDPRVGMRFVFVNGSHEGIMRASTVVDASVEACAAWDLHKMSRNNAKTNSSAGILENSQTNVNEHHTIVQNVYEVPVLGFKPREWVMANIWKWDGAETTLKVFVESTDTEGVPVKKEYLRATATNLFEYKELPPLGTGAGKVPQTRVTFVGKVDVGGNIPRKVATRGAVGTLMLLSKMRKAYDQSKKVDAASMERLANMIETHREEYSREELKILSDGKQRFGLFELWKDNDMTKIEYTIQIDFGGVVLANLTNSYIGSSLESVAKMQGALQALRPLQVWVEWDGHVLGGVVSTPTKAEKHRAKGETAAAARVREMFGSYAGLKEAGERFVFLPQLVTAAAENSLSLGADVKKRLDQLEEADGRKIWQALASTLAGTKMGPVVAVDRWIKRYPALVEMDKQEKWFRPMMEAMARRLVDEVGWAAKRRLFVGATLSMVDMVTDVQVIVEYLNTPGKAAYAYPLMGMVGTCLLFQLILVFIQTRKAPKAKMAKEMLIVLSGLKPGFDAYQVAKGAEQSAGAVVNPAIELAATKVFEMACESIPGCILQFYVLLKTLDDSNVTSSGFIISLLISAVSTGYSSATITWDFDTSIDYRRDEAEFYGMIPDGIRGNIVFLCMILNSALLLLVRSLSFAFLMLVNPAYVLYYALGDTAFFFLQKAARGDIHYFQNVDGVFGALVFDFLTQLILKTIMDFTGLVQFRGPGVLGGAFWICSMILALGASLGATAIYFESVDEGEAVMSESTAWRLVGCTISIWTGVYLLFLLLINGRYRSTFYSTLTSKEWVCSYFTKEGASDASKMTIFSCRRAKWKHIREEVKEWTLANWERMEEESPEWFNAALIAQVEDEMIPAASLRKLKMSSGGSRRRSSLGQRLLGDAASMRDSGSEYTQ</sequence>
<organism evidence="7 8">
    <name type="scientific">Tetraparma gracilis</name>
    <dbReference type="NCBI Taxonomy" id="2962635"/>
    <lineage>
        <taxon>Eukaryota</taxon>
        <taxon>Sar</taxon>
        <taxon>Stramenopiles</taxon>
        <taxon>Ochrophyta</taxon>
        <taxon>Bolidophyceae</taxon>
        <taxon>Parmales</taxon>
        <taxon>Triparmaceae</taxon>
        <taxon>Tetraparma</taxon>
    </lineage>
</organism>
<dbReference type="InterPro" id="IPR018629">
    <property type="entry name" value="XK-rel"/>
</dbReference>
<evidence type="ECO:0000313" key="7">
    <source>
        <dbReference type="EMBL" id="GMI28135.1"/>
    </source>
</evidence>
<feature type="transmembrane region" description="Helical" evidence="6">
    <location>
        <begin position="944"/>
        <end position="965"/>
    </location>
</feature>
<evidence type="ECO:0000256" key="2">
    <source>
        <dbReference type="ARBA" id="ARBA00008789"/>
    </source>
</evidence>
<dbReference type="InterPro" id="IPR023393">
    <property type="entry name" value="START-like_dom_sf"/>
</dbReference>
<dbReference type="Pfam" id="PF09815">
    <property type="entry name" value="XK-related"/>
    <property type="match status" value="1"/>
</dbReference>
<name>A0ABQ6MKB3_9STRA</name>
<dbReference type="SUPFAM" id="SSF55961">
    <property type="entry name" value="Bet v1-like"/>
    <property type="match status" value="3"/>
</dbReference>
<comment type="caution">
    <text evidence="7">The sequence shown here is derived from an EMBL/GenBank/DDBJ whole genome shotgun (WGS) entry which is preliminary data.</text>
</comment>
<keyword evidence="5 6" id="KW-0472">Membrane</keyword>
<dbReference type="PANTHER" id="PTHR19308">
    <property type="entry name" value="PHOSPHATIDYLCHOLINE TRANSFER PROTEIN"/>
    <property type="match status" value="1"/>
</dbReference>
<dbReference type="EMBL" id="BRYB01002954">
    <property type="protein sequence ID" value="GMI28135.1"/>
    <property type="molecule type" value="Genomic_DNA"/>
</dbReference>
<comment type="subcellular location">
    <subcellularLocation>
        <location evidence="1">Membrane</location>
        <topology evidence="1">Multi-pass membrane protein</topology>
    </subcellularLocation>
</comment>
<protein>
    <submittedName>
        <fullName evidence="7">Uncharacterized protein</fullName>
    </submittedName>
</protein>
<dbReference type="Proteomes" id="UP001165060">
    <property type="component" value="Unassembled WGS sequence"/>
</dbReference>
<keyword evidence="4 6" id="KW-1133">Transmembrane helix</keyword>
<reference evidence="7 8" key="1">
    <citation type="journal article" date="2023" name="Commun. Biol.">
        <title>Genome analysis of Parmales, the sister group of diatoms, reveals the evolutionary specialization of diatoms from phago-mixotrophs to photoautotrophs.</title>
        <authorList>
            <person name="Ban H."/>
            <person name="Sato S."/>
            <person name="Yoshikawa S."/>
            <person name="Yamada K."/>
            <person name="Nakamura Y."/>
            <person name="Ichinomiya M."/>
            <person name="Sato N."/>
            <person name="Blanc-Mathieu R."/>
            <person name="Endo H."/>
            <person name="Kuwata A."/>
            <person name="Ogata H."/>
        </authorList>
    </citation>
    <scope>NUCLEOTIDE SEQUENCE [LARGE SCALE GENOMIC DNA]</scope>
</reference>
<keyword evidence="8" id="KW-1185">Reference proteome</keyword>
<evidence type="ECO:0000313" key="8">
    <source>
        <dbReference type="Proteomes" id="UP001165060"/>
    </source>
</evidence>
<feature type="transmembrane region" description="Helical" evidence="6">
    <location>
        <begin position="1188"/>
        <end position="1214"/>
    </location>
</feature>
<evidence type="ECO:0000256" key="1">
    <source>
        <dbReference type="ARBA" id="ARBA00004141"/>
    </source>
</evidence>
<dbReference type="InterPro" id="IPR051213">
    <property type="entry name" value="START_lipid_transfer"/>
</dbReference>
<gene>
    <name evidence="7" type="ORF">TeGR_g7105</name>
</gene>
<feature type="transmembrane region" description="Helical" evidence="6">
    <location>
        <begin position="1229"/>
        <end position="1251"/>
    </location>
</feature>